<dbReference type="EMBL" id="JAVRHM010000001">
    <property type="protein sequence ID" value="MDT0688610.1"/>
    <property type="molecule type" value="Genomic_DNA"/>
</dbReference>
<dbReference type="Gene3D" id="3.40.50.150">
    <property type="entry name" value="Vaccinia Virus protein VP39"/>
    <property type="match status" value="1"/>
</dbReference>
<evidence type="ECO:0000313" key="2">
    <source>
        <dbReference type="Proteomes" id="UP001261624"/>
    </source>
</evidence>
<gene>
    <name evidence="1" type="ORF">RM549_02370</name>
</gene>
<keyword evidence="1" id="KW-0489">Methyltransferase</keyword>
<dbReference type="RefSeq" id="WP_311680299.1">
    <property type="nucleotide sequence ID" value="NZ_JAVRHM010000001.1"/>
</dbReference>
<proteinExistence type="predicted"/>
<dbReference type="EC" id="2.1.1.-" evidence="1"/>
<dbReference type="InterPro" id="IPR029063">
    <property type="entry name" value="SAM-dependent_MTases_sf"/>
</dbReference>
<sequence>MDRTTLIQHLIDKNQYSNYLEIGVFKGATFFKVKCKNKIAVDPFFQFSRLEKLKWYFKNPGNFKNRYFELKSDDFFHEEMKTNNHLNPDIVFIDGLHTYEASLRDVLNSLTYLSEKGTIVMHDCFPPNSAAAYPADSYQHARSLKLEGWTGEWCGDVWKTIVYLKKRYSKELDIQVLNSDYGLGVINFREISKLNLEKDGALFEEIDNLTFDNLRCNPQSRIGLKDPKEFKSFIDKKK</sequence>
<dbReference type="GO" id="GO:0032259">
    <property type="term" value="P:methylation"/>
    <property type="evidence" value="ECO:0007669"/>
    <property type="project" value="UniProtKB-KW"/>
</dbReference>
<accession>A0ABU3DY02</accession>
<dbReference type="Proteomes" id="UP001261624">
    <property type="component" value="Unassembled WGS sequence"/>
</dbReference>
<dbReference type="SUPFAM" id="SSF53335">
    <property type="entry name" value="S-adenosyl-L-methionine-dependent methyltransferases"/>
    <property type="match status" value="1"/>
</dbReference>
<evidence type="ECO:0000313" key="1">
    <source>
        <dbReference type="EMBL" id="MDT0688610.1"/>
    </source>
</evidence>
<comment type="caution">
    <text evidence="1">The sequence shown here is derived from an EMBL/GenBank/DDBJ whole genome shotgun (WGS) entry which is preliminary data.</text>
</comment>
<dbReference type="Pfam" id="PF13578">
    <property type="entry name" value="Methyltransf_24"/>
    <property type="match status" value="1"/>
</dbReference>
<keyword evidence="1" id="KW-0808">Transferase</keyword>
<protein>
    <submittedName>
        <fullName evidence="1">Class I SAM-dependent methyltransferase</fullName>
        <ecNumber evidence="1">2.1.1.-</ecNumber>
    </submittedName>
</protein>
<dbReference type="GO" id="GO:0008168">
    <property type="term" value="F:methyltransferase activity"/>
    <property type="evidence" value="ECO:0007669"/>
    <property type="project" value="UniProtKB-KW"/>
</dbReference>
<reference evidence="1 2" key="1">
    <citation type="submission" date="2023-09" db="EMBL/GenBank/DDBJ databases">
        <authorList>
            <person name="Rey-Velasco X."/>
        </authorList>
    </citation>
    <scope>NUCLEOTIDE SEQUENCE [LARGE SCALE GENOMIC DNA]</scope>
    <source>
        <strain evidence="1 2">F188</strain>
    </source>
</reference>
<name>A0ABU3DY02_9FLAO</name>
<keyword evidence="2" id="KW-1185">Reference proteome</keyword>
<organism evidence="1 2">
    <name type="scientific">Autumnicola patrickiae</name>
    <dbReference type="NCBI Taxonomy" id="3075591"/>
    <lineage>
        <taxon>Bacteria</taxon>
        <taxon>Pseudomonadati</taxon>
        <taxon>Bacteroidota</taxon>
        <taxon>Flavobacteriia</taxon>
        <taxon>Flavobacteriales</taxon>
        <taxon>Flavobacteriaceae</taxon>
        <taxon>Autumnicola</taxon>
    </lineage>
</organism>